<protein>
    <recommendedName>
        <fullName evidence="4">Chemosensory protein</fullName>
    </recommendedName>
</protein>
<accession>A0A9P0CCT1</accession>
<evidence type="ECO:0008006" key="4">
    <source>
        <dbReference type="Google" id="ProtNLM"/>
    </source>
</evidence>
<dbReference type="PANTHER" id="PTHR11257">
    <property type="entry name" value="CHEMOSENSORY PROTEIN-RELATED"/>
    <property type="match status" value="1"/>
</dbReference>
<feature type="signal peptide" evidence="1">
    <location>
        <begin position="1"/>
        <end position="18"/>
    </location>
</feature>
<evidence type="ECO:0000256" key="1">
    <source>
        <dbReference type="SAM" id="SignalP"/>
    </source>
</evidence>
<dbReference type="EMBL" id="OU963867">
    <property type="protein sequence ID" value="CAH0773890.1"/>
    <property type="molecule type" value="Genomic_DNA"/>
</dbReference>
<reference evidence="2" key="1">
    <citation type="submission" date="2021-12" db="EMBL/GenBank/DDBJ databases">
        <authorList>
            <person name="King R."/>
        </authorList>
    </citation>
    <scope>NUCLEOTIDE SEQUENCE</scope>
</reference>
<keyword evidence="3" id="KW-1185">Reference proteome</keyword>
<dbReference type="SUPFAM" id="SSF100910">
    <property type="entry name" value="Chemosensory protein Csp2"/>
    <property type="match status" value="2"/>
</dbReference>
<dbReference type="Proteomes" id="UP001152759">
    <property type="component" value="Chromosome 6"/>
</dbReference>
<feature type="chain" id="PRO_5040126427" description="Chemosensory protein" evidence="1">
    <location>
        <begin position="19"/>
        <end position="256"/>
    </location>
</feature>
<sequence length="256" mass="28924">MFKVLVVLCVLGAAFVYAAPAEDKYTDKYDNINVDDILGSKRLLKSYLTCLLDKSPCTPEGSELKRLLPDALKTACSKCTEKQKEGAARIVERVTAEYPTEWKELSAKWDPTGEYWAKSTMGTFRVLLLVVVSVCVFNVLRATPVPDEEKYSDKYDDVDYKSILNSKRLLNNYVKCLLDEGPCTAEGKALRDQLPDILATECKKCTDKQKKGSLDILEILQTEHQDAWTVLAKRWDPEDKLTKPLMEKLKKETGQA</sequence>
<evidence type="ECO:0000313" key="2">
    <source>
        <dbReference type="EMBL" id="CAH0773890.1"/>
    </source>
</evidence>
<dbReference type="Pfam" id="PF03392">
    <property type="entry name" value="OS-D"/>
    <property type="match status" value="2"/>
</dbReference>
<keyword evidence="1" id="KW-0732">Signal</keyword>
<gene>
    <name evidence="2" type="ORF">BEMITA_LOCUS10321</name>
</gene>
<dbReference type="InterPro" id="IPR005055">
    <property type="entry name" value="A10/PebIII"/>
</dbReference>
<dbReference type="Gene3D" id="1.10.2080.10">
    <property type="entry name" value="Insect odorant-binding protein A10/Ejaculatory bulb-specific protein 3"/>
    <property type="match status" value="2"/>
</dbReference>
<evidence type="ECO:0000313" key="3">
    <source>
        <dbReference type="Proteomes" id="UP001152759"/>
    </source>
</evidence>
<organism evidence="2 3">
    <name type="scientific">Bemisia tabaci</name>
    <name type="common">Sweetpotato whitefly</name>
    <name type="synonym">Aleurodes tabaci</name>
    <dbReference type="NCBI Taxonomy" id="7038"/>
    <lineage>
        <taxon>Eukaryota</taxon>
        <taxon>Metazoa</taxon>
        <taxon>Ecdysozoa</taxon>
        <taxon>Arthropoda</taxon>
        <taxon>Hexapoda</taxon>
        <taxon>Insecta</taxon>
        <taxon>Pterygota</taxon>
        <taxon>Neoptera</taxon>
        <taxon>Paraneoptera</taxon>
        <taxon>Hemiptera</taxon>
        <taxon>Sternorrhyncha</taxon>
        <taxon>Aleyrodoidea</taxon>
        <taxon>Aleyrodidae</taxon>
        <taxon>Aleyrodinae</taxon>
        <taxon>Bemisia</taxon>
    </lineage>
</organism>
<dbReference type="PANTHER" id="PTHR11257:SF13">
    <property type="entry name" value="GEO07322P1"/>
    <property type="match status" value="1"/>
</dbReference>
<name>A0A9P0CCT1_BEMTA</name>
<dbReference type="AlphaFoldDB" id="A0A9P0CCT1"/>
<proteinExistence type="predicted"/>
<dbReference type="InterPro" id="IPR036682">
    <property type="entry name" value="OS_D_A10/PebIII_sf"/>
</dbReference>